<dbReference type="InterPro" id="IPR053136">
    <property type="entry name" value="UTP_pyrophosphatase-like"/>
</dbReference>
<dbReference type="Pfam" id="PF01863">
    <property type="entry name" value="YgjP-like"/>
    <property type="match status" value="1"/>
</dbReference>
<name>A0ABQ4P863_9GAMM</name>
<sequence>MKAVKPEQVEVKGLCVDVVRTSRTKTASIKVDDGLVSVVVPKALDIERIQQLVADKYLWIIQKIALHEASKPASDREFISGEAYAYLGRNYRLKVVAGAYSPVKLIQGRLVATLPDGVKRSNLVRDAVIRWYKLNALRKIKEKVRRYSKVMGLEPKSIGIKTFKSRWGSCSPKGELDFNWVIVMAPNRVVDYVVIHELCHLKQLDHSPKFWKEVERVMPDYAEHKEWLKVNLGKLVV</sequence>
<feature type="domain" description="YgjP-like metallopeptidase" evidence="1">
    <location>
        <begin position="25"/>
        <end position="229"/>
    </location>
</feature>
<organism evidence="2 3">
    <name type="scientific">Shewanella sairae</name>
    <dbReference type="NCBI Taxonomy" id="190310"/>
    <lineage>
        <taxon>Bacteria</taxon>
        <taxon>Pseudomonadati</taxon>
        <taxon>Pseudomonadota</taxon>
        <taxon>Gammaproteobacteria</taxon>
        <taxon>Alteromonadales</taxon>
        <taxon>Shewanellaceae</taxon>
        <taxon>Shewanella</taxon>
    </lineage>
</organism>
<gene>
    <name evidence="2" type="ORF">TUM4438_13300</name>
</gene>
<comment type="caution">
    <text evidence="2">The sequence shown here is derived from an EMBL/GenBank/DDBJ whole genome shotgun (WGS) entry which is preliminary data.</text>
</comment>
<dbReference type="CDD" id="cd07344">
    <property type="entry name" value="M48_yhfN_like"/>
    <property type="match status" value="1"/>
</dbReference>
<proteinExistence type="predicted"/>
<dbReference type="EMBL" id="BPEY01000017">
    <property type="protein sequence ID" value="GIU43732.1"/>
    <property type="molecule type" value="Genomic_DNA"/>
</dbReference>
<dbReference type="Proteomes" id="UP000887104">
    <property type="component" value="Unassembled WGS sequence"/>
</dbReference>
<dbReference type="PANTHER" id="PTHR30399:SF1">
    <property type="entry name" value="UTP PYROPHOSPHATASE"/>
    <property type="match status" value="1"/>
</dbReference>
<reference evidence="2" key="1">
    <citation type="submission" date="2021-05" db="EMBL/GenBank/DDBJ databases">
        <title>Molecular characterization for Shewanella algae harboring chromosomal blaOXA-55-like strains isolated from clinical and environment sample.</title>
        <authorList>
            <person name="Ohama Y."/>
            <person name="Aoki K."/>
            <person name="Harada S."/>
            <person name="Moriya K."/>
            <person name="Ishii Y."/>
            <person name="Tateda K."/>
        </authorList>
    </citation>
    <scope>NUCLEOTIDE SEQUENCE</scope>
    <source>
        <strain evidence="2">JCM 11563</strain>
    </source>
</reference>
<protein>
    <recommendedName>
        <fullName evidence="1">YgjP-like metallopeptidase domain-containing protein</fullName>
    </recommendedName>
</protein>
<dbReference type="PANTHER" id="PTHR30399">
    <property type="entry name" value="UNCHARACTERIZED PROTEIN YGJP"/>
    <property type="match status" value="1"/>
</dbReference>
<evidence type="ECO:0000313" key="3">
    <source>
        <dbReference type="Proteomes" id="UP000887104"/>
    </source>
</evidence>
<dbReference type="Gene3D" id="3.30.2010.10">
    <property type="entry name" value="Metalloproteases ('zincins'), catalytic domain"/>
    <property type="match status" value="1"/>
</dbReference>
<keyword evidence="3" id="KW-1185">Reference proteome</keyword>
<evidence type="ECO:0000313" key="2">
    <source>
        <dbReference type="EMBL" id="GIU43732.1"/>
    </source>
</evidence>
<accession>A0ABQ4P863</accession>
<evidence type="ECO:0000259" key="1">
    <source>
        <dbReference type="Pfam" id="PF01863"/>
    </source>
</evidence>
<dbReference type="InterPro" id="IPR002725">
    <property type="entry name" value="YgjP-like_metallopeptidase"/>
</dbReference>